<dbReference type="KEGG" id="atq:GH723_17195"/>
<evidence type="ECO:0000313" key="2">
    <source>
        <dbReference type="EMBL" id="QGG96692.1"/>
    </source>
</evidence>
<keyword evidence="1" id="KW-0175">Coiled coil</keyword>
<evidence type="ECO:0000313" key="3">
    <source>
        <dbReference type="Proteomes" id="UP000334019"/>
    </source>
</evidence>
<dbReference type="Proteomes" id="UP000334019">
    <property type="component" value="Chromosome"/>
</dbReference>
<dbReference type="Gene3D" id="6.10.320.10">
    <property type="match status" value="1"/>
</dbReference>
<evidence type="ECO:0000256" key="1">
    <source>
        <dbReference type="SAM" id="Coils"/>
    </source>
</evidence>
<evidence type="ECO:0008006" key="4">
    <source>
        <dbReference type="Google" id="ProtNLM"/>
    </source>
</evidence>
<gene>
    <name evidence="2" type="ORF">GH723_17195</name>
</gene>
<dbReference type="RefSeq" id="WP_153760796.1">
    <property type="nucleotide sequence ID" value="NZ_CP045851.1"/>
</dbReference>
<keyword evidence="3" id="KW-1185">Reference proteome</keyword>
<name>A0A5Q2RP18_9ACTN</name>
<proteinExistence type="predicted"/>
<dbReference type="EMBL" id="CP045851">
    <property type="protein sequence ID" value="QGG96692.1"/>
    <property type="molecule type" value="Genomic_DNA"/>
</dbReference>
<dbReference type="Pfam" id="PF20935">
    <property type="entry name" value="DUF6847"/>
    <property type="match status" value="1"/>
</dbReference>
<reference evidence="2 3" key="1">
    <citation type="submission" date="2019-11" db="EMBL/GenBank/DDBJ databases">
        <authorList>
            <person name="He Y."/>
        </authorList>
    </citation>
    <scope>NUCLEOTIDE SEQUENCE [LARGE SCALE GENOMIC DNA]</scope>
    <source>
        <strain evidence="2 3">SCSIO 58843</strain>
    </source>
</reference>
<dbReference type="AlphaFoldDB" id="A0A5Q2RP18"/>
<dbReference type="NCBIfam" id="NF038048">
    <property type="entry name" value="DIP1984_fam"/>
    <property type="match status" value="1"/>
</dbReference>
<feature type="coiled-coil region" evidence="1">
    <location>
        <begin position="3"/>
        <end position="64"/>
    </location>
</feature>
<dbReference type="CDD" id="cd12208">
    <property type="entry name" value="DIP1984-like"/>
    <property type="match status" value="1"/>
</dbReference>
<dbReference type="InterPro" id="IPR047741">
    <property type="entry name" value="DIP1984-like"/>
</dbReference>
<accession>A0A5Q2RP18</accession>
<protein>
    <recommendedName>
        <fullName evidence="4">DIP1984 family protein</fullName>
    </recommendedName>
</protein>
<organism evidence="2 3">
    <name type="scientific">Actinomarinicola tropica</name>
    <dbReference type="NCBI Taxonomy" id="2789776"/>
    <lineage>
        <taxon>Bacteria</taxon>
        <taxon>Bacillati</taxon>
        <taxon>Actinomycetota</taxon>
        <taxon>Acidimicrobiia</taxon>
        <taxon>Acidimicrobiales</taxon>
        <taxon>Iamiaceae</taxon>
        <taxon>Actinomarinicola</taxon>
    </lineage>
</organism>
<sequence length="157" mass="17064">MKLAEALSLRSDAQKRLAQLQARAVASARYQEGEASPEDPNALLAEAREVVAEIESLVRRINRTNAAVELEPGLTITDAIARRDALANERSIVAALADAASGGSAGGGFGRQLRSELRFLTDVPIPQLRAEADALARRYRELDTRLQEANWTTELLD</sequence>